<feature type="region of interest" description="Disordered" evidence="1">
    <location>
        <begin position="275"/>
        <end position="340"/>
    </location>
</feature>
<keyword evidence="2" id="KW-0472">Membrane</keyword>
<name>A0ABD5PHL1_9EURY</name>
<evidence type="ECO:0000259" key="3">
    <source>
        <dbReference type="Pfam" id="PF03703"/>
    </source>
</evidence>
<evidence type="ECO:0000313" key="4">
    <source>
        <dbReference type="EMBL" id="MFC4360130.1"/>
    </source>
</evidence>
<feature type="compositionally biased region" description="Low complexity" evidence="1">
    <location>
        <begin position="312"/>
        <end position="322"/>
    </location>
</feature>
<feature type="transmembrane region" description="Helical" evidence="2">
    <location>
        <begin position="7"/>
        <end position="26"/>
    </location>
</feature>
<feature type="transmembrane region" description="Helical" evidence="2">
    <location>
        <begin position="115"/>
        <end position="133"/>
    </location>
</feature>
<dbReference type="RefSeq" id="WP_267623175.1">
    <property type="nucleotide sequence ID" value="NZ_JAODIW010000008.1"/>
</dbReference>
<feature type="transmembrane region" description="Helical" evidence="2">
    <location>
        <begin position="46"/>
        <end position="69"/>
    </location>
</feature>
<feature type="compositionally biased region" description="Acidic residues" evidence="1">
    <location>
        <begin position="281"/>
        <end position="311"/>
    </location>
</feature>
<accession>A0ABD5PHL1</accession>
<organism evidence="4 5">
    <name type="scientific">Halobium salinum</name>
    <dbReference type="NCBI Taxonomy" id="1364940"/>
    <lineage>
        <taxon>Archaea</taxon>
        <taxon>Methanobacteriati</taxon>
        <taxon>Methanobacteriota</taxon>
        <taxon>Stenosarchaea group</taxon>
        <taxon>Halobacteria</taxon>
        <taxon>Halobacteriales</taxon>
        <taxon>Haloferacaceae</taxon>
        <taxon>Halobium</taxon>
    </lineage>
</organism>
<protein>
    <submittedName>
        <fullName evidence="4">PH domain-containing protein</fullName>
    </submittedName>
</protein>
<feature type="domain" description="YdbS-like PH" evidence="3">
    <location>
        <begin position="138"/>
        <end position="220"/>
    </location>
</feature>
<keyword evidence="5" id="KW-1185">Reference proteome</keyword>
<feature type="region of interest" description="Disordered" evidence="1">
    <location>
        <begin position="239"/>
        <end position="263"/>
    </location>
</feature>
<gene>
    <name evidence="4" type="ORF">ACFO0N_19445</name>
</gene>
<proteinExistence type="predicted"/>
<dbReference type="InterPro" id="IPR005182">
    <property type="entry name" value="YdbS-like_PH"/>
</dbReference>
<sequence length="340" mass="35328">MTRGRPALWSAALGGPLLAVGAYLFALQSQFPLLPRGATAPPAAGAVLALFGVFVVGLGLYVQYVAAPAAPTLRPGESIVDTRDPAQRNALAQATLSLPLLGVGFYLLYATTQPYLVAGVPLAVGLYLFSTGLHRYWRNTLTTYLLTDQRVMEEYRFLSLVRNEVPLEKVRAVEERQSMWDALFGLGRVYVRAGATGDLTITVGDVYDSTPYADEIRAHLGGSPERANGPAVVNARSTVEEPAAVQSAARTSETAEPVEGNVDTAADIVADVGRESLDGDGLTDDTDAAGDAGPTDDVDAADGGDVTDDADASGAGAANGAEAGDEPSAPGGDPRTPNPR</sequence>
<evidence type="ECO:0000313" key="5">
    <source>
        <dbReference type="Proteomes" id="UP001595921"/>
    </source>
</evidence>
<keyword evidence="2" id="KW-1133">Transmembrane helix</keyword>
<dbReference type="EMBL" id="JBHSDS010000010">
    <property type="protein sequence ID" value="MFC4360130.1"/>
    <property type="molecule type" value="Genomic_DNA"/>
</dbReference>
<feature type="transmembrane region" description="Helical" evidence="2">
    <location>
        <begin position="90"/>
        <end position="109"/>
    </location>
</feature>
<dbReference type="Pfam" id="PF03703">
    <property type="entry name" value="bPH_2"/>
    <property type="match status" value="1"/>
</dbReference>
<reference evidence="4 5" key="1">
    <citation type="journal article" date="2019" name="Int. J. Syst. Evol. Microbiol.">
        <title>The Global Catalogue of Microorganisms (GCM) 10K type strain sequencing project: providing services to taxonomists for standard genome sequencing and annotation.</title>
        <authorList>
            <consortium name="The Broad Institute Genomics Platform"/>
            <consortium name="The Broad Institute Genome Sequencing Center for Infectious Disease"/>
            <person name="Wu L."/>
            <person name="Ma J."/>
        </authorList>
    </citation>
    <scope>NUCLEOTIDE SEQUENCE [LARGE SCALE GENOMIC DNA]</scope>
    <source>
        <strain evidence="4 5">CGMCC 1.12553</strain>
    </source>
</reference>
<dbReference type="AlphaFoldDB" id="A0ABD5PHL1"/>
<dbReference type="Proteomes" id="UP001595921">
    <property type="component" value="Unassembled WGS sequence"/>
</dbReference>
<comment type="caution">
    <text evidence="4">The sequence shown here is derived from an EMBL/GenBank/DDBJ whole genome shotgun (WGS) entry which is preliminary data.</text>
</comment>
<keyword evidence="2" id="KW-0812">Transmembrane</keyword>
<evidence type="ECO:0000256" key="1">
    <source>
        <dbReference type="SAM" id="MobiDB-lite"/>
    </source>
</evidence>
<evidence type="ECO:0000256" key="2">
    <source>
        <dbReference type="SAM" id="Phobius"/>
    </source>
</evidence>